<proteinExistence type="predicted"/>
<accession>A0A2S2CRC0</accession>
<evidence type="ECO:0000256" key="1">
    <source>
        <dbReference type="SAM" id="Phobius"/>
    </source>
</evidence>
<dbReference type="KEGG" id="azz:DEW08_13010"/>
<dbReference type="OrthoDB" id="7679021at2"/>
<keyword evidence="1" id="KW-0812">Transmembrane</keyword>
<name>A0A2S2CRC0_9PROT</name>
<feature type="transmembrane region" description="Helical" evidence="1">
    <location>
        <begin position="50"/>
        <end position="72"/>
    </location>
</feature>
<dbReference type="Proteomes" id="UP000245629">
    <property type="component" value="Chromosome 2"/>
</dbReference>
<evidence type="ECO:0000313" key="2">
    <source>
        <dbReference type="EMBL" id="AWK87026.1"/>
    </source>
</evidence>
<dbReference type="AlphaFoldDB" id="A0A2S2CRC0"/>
<sequence>MLRWVVQTLILCFLVGVLLSVFQIDPASIFRDTWATVGEVADLALSLGRWALPYVLIGAVIVVPIMVIAGILRWTRSRPRP</sequence>
<dbReference type="EMBL" id="CP029353">
    <property type="protein sequence ID" value="AWK87026.1"/>
    <property type="molecule type" value="Genomic_DNA"/>
</dbReference>
<evidence type="ECO:0008006" key="4">
    <source>
        <dbReference type="Google" id="ProtNLM"/>
    </source>
</evidence>
<keyword evidence="1" id="KW-0472">Membrane</keyword>
<reference evidence="3" key="1">
    <citation type="submission" date="2018-05" db="EMBL/GenBank/DDBJ databases">
        <title>Azospirillum thermophila sp. nov., a novel isolated from hot spring.</title>
        <authorList>
            <person name="Zhao Z."/>
        </authorList>
    </citation>
    <scope>NUCLEOTIDE SEQUENCE [LARGE SCALE GENOMIC DNA]</scope>
    <source>
        <strain evidence="3">CFH 70021</strain>
    </source>
</reference>
<protein>
    <recommendedName>
        <fullName evidence="4">Integrase</fullName>
    </recommendedName>
</protein>
<keyword evidence="3" id="KW-1185">Reference proteome</keyword>
<gene>
    <name evidence="2" type="ORF">DEW08_13010</name>
</gene>
<evidence type="ECO:0000313" key="3">
    <source>
        <dbReference type="Proteomes" id="UP000245629"/>
    </source>
</evidence>
<dbReference type="RefSeq" id="WP_109327735.1">
    <property type="nucleotide sequence ID" value="NZ_CP029353.1"/>
</dbReference>
<organism evidence="2 3">
    <name type="scientific">Azospirillum thermophilum</name>
    <dbReference type="NCBI Taxonomy" id="2202148"/>
    <lineage>
        <taxon>Bacteria</taxon>
        <taxon>Pseudomonadati</taxon>
        <taxon>Pseudomonadota</taxon>
        <taxon>Alphaproteobacteria</taxon>
        <taxon>Rhodospirillales</taxon>
        <taxon>Azospirillaceae</taxon>
        <taxon>Azospirillum</taxon>
    </lineage>
</organism>
<keyword evidence="1" id="KW-1133">Transmembrane helix</keyword>